<evidence type="ECO:0000256" key="5">
    <source>
        <dbReference type="ARBA" id="ARBA00023136"/>
    </source>
</evidence>
<evidence type="ECO:0000313" key="7">
    <source>
        <dbReference type="EMBL" id="RIV81329.1"/>
    </source>
</evidence>
<evidence type="ECO:0000256" key="1">
    <source>
        <dbReference type="ARBA" id="ARBA00004236"/>
    </source>
</evidence>
<keyword evidence="7" id="KW-0969">Cilium</keyword>
<evidence type="ECO:0000256" key="4">
    <source>
        <dbReference type="ARBA" id="ARBA00022989"/>
    </source>
</evidence>
<dbReference type="GO" id="GO:0044781">
    <property type="term" value="P:bacterial-type flagellum organization"/>
    <property type="evidence" value="ECO:0007669"/>
    <property type="project" value="InterPro"/>
</dbReference>
<evidence type="ECO:0000256" key="6">
    <source>
        <dbReference type="SAM" id="Phobius"/>
    </source>
</evidence>
<feature type="transmembrane region" description="Helical" evidence="6">
    <location>
        <begin position="6"/>
        <end position="23"/>
    </location>
</feature>
<evidence type="ECO:0000313" key="8">
    <source>
        <dbReference type="Proteomes" id="UP000265366"/>
    </source>
</evidence>
<keyword evidence="7" id="KW-0282">Flagellum</keyword>
<evidence type="ECO:0000256" key="3">
    <source>
        <dbReference type="ARBA" id="ARBA00022692"/>
    </source>
</evidence>
<name>A0A3A1P235_9SPHN</name>
<sequence length="112" mass="12224">MGWYLLKLAILLPLIAGMIWGSLKLAKKLQAQVGAGGEGRQRTIKVVETMMLSPGQRLAVIEYNGRDILVASSKAGFTWLAECAAQSRTQAKTKARSEAQFLADLDEDSFPQ</sequence>
<dbReference type="GO" id="GO:0016020">
    <property type="term" value="C:membrane"/>
    <property type="evidence" value="ECO:0007669"/>
    <property type="project" value="InterPro"/>
</dbReference>
<protein>
    <submittedName>
        <fullName evidence="7">Flagellar biogenesis protein</fullName>
    </submittedName>
</protein>
<keyword evidence="3 6" id="KW-0812">Transmembrane</keyword>
<dbReference type="Proteomes" id="UP000265366">
    <property type="component" value="Unassembled WGS sequence"/>
</dbReference>
<gene>
    <name evidence="7" type="ORF">D2V17_17430</name>
</gene>
<keyword evidence="8" id="KW-1185">Reference proteome</keyword>
<dbReference type="InterPro" id="IPR022781">
    <property type="entry name" value="Flagellar_biosynth_FliO"/>
</dbReference>
<comment type="subcellular location">
    <subcellularLocation>
        <location evidence="1">Cell membrane</location>
    </subcellularLocation>
</comment>
<comment type="caution">
    <text evidence="7">The sequence shown here is derived from an EMBL/GenBank/DDBJ whole genome shotgun (WGS) entry which is preliminary data.</text>
</comment>
<dbReference type="RefSeq" id="WP_119594313.1">
    <property type="nucleotide sequence ID" value="NZ_QXFM01000138.1"/>
</dbReference>
<proteinExistence type="predicted"/>
<accession>A0A3A1P235</accession>
<dbReference type="AlphaFoldDB" id="A0A3A1P235"/>
<reference evidence="7 8" key="1">
    <citation type="submission" date="2018-08" db="EMBL/GenBank/DDBJ databases">
        <title>Erythrobacter zhengii sp.nov., a bacterium isolated from deep-sea sediment.</title>
        <authorList>
            <person name="Fang C."/>
            <person name="Wu Y.-H."/>
            <person name="Sun C."/>
            <person name="Wang H."/>
            <person name="Cheng H."/>
            <person name="Meng F.-X."/>
            <person name="Wang C.-S."/>
            <person name="Xu X.-W."/>
        </authorList>
    </citation>
    <scope>NUCLEOTIDE SEQUENCE [LARGE SCALE GENOMIC DNA]</scope>
    <source>
        <strain evidence="7 8">CCTCC AB 2015396</strain>
    </source>
</reference>
<keyword evidence="7" id="KW-0966">Cell projection</keyword>
<organism evidence="7 8">
    <name type="scientific">Aurantiacibacter xanthus</name>
    <dbReference type="NCBI Taxonomy" id="1784712"/>
    <lineage>
        <taxon>Bacteria</taxon>
        <taxon>Pseudomonadati</taxon>
        <taxon>Pseudomonadota</taxon>
        <taxon>Alphaproteobacteria</taxon>
        <taxon>Sphingomonadales</taxon>
        <taxon>Erythrobacteraceae</taxon>
        <taxon>Aurantiacibacter</taxon>
    </lineage>
</organism>
<dbReference type="EMBL" id="QXFM01000138">
    <property type="protein sequence ID" value="RIV81329.1"/>
    <property type="molecule type" value="Genomic_DNA"/>
</dbReference>
<keyword evidence="4 6" id="KW-1133">Transmembrane helix</keyword>
<keyword evidence="5 6" id="KW-0472">Membrane</keyword>
<dbReference type="Pfam" id="PF04347">
    <property type="entry name" value="FliO"/>
    <property type="match status" value="1"/>
</dbReference>
<evidence type="ECO:0000256" key="2">
    <source>
        <dbReference type="ARBA" id="ARBA00022475"/>
    </source>
</evidence>
<dbReference type="OrthoDB" id="7409867at2"/>
<keyword evidence="2" id="KW-1003">Cell membrane</keyword>